<dbReference type="InterPro" id="IPR002931">
    <property type="entry name" value="Transglutaminase-like"/>
</dbReference>
<feature type="region of interest" description="Disordered" evidence="1">
    <location>
        <begin position="38"/>
        <end position="98"/>
    </location>
</feature>
<organism evidence="3 4">
    <name type="scientific">Candidatus Magasanikbacteria bacterium GW2011_GWA2_45_39</name>
    <dbReference type="NCBI Taxonomy" id="1619041"/>
    <lineage>
        <taxon>Bacteria</taxon>
        <taxon>Candidatus Magasanikiibacteriota</taxon>
    </lineage>
</organism>
<comment type="caution">
    <text evidence="3">The sequence shown here is derived from an EMBL/GenBank/DDBJ whole genome shotgun (WGS) entry which is preliminary data.</text>
</comment>
<feature type="domain" description="Transglutaminase-like" evidence="2">
    <location>
        <begin position="283"/>
        <end position="373"/>
    </location>
</feature>
<proteinExistence type="predicted"/>
<dbReference type="InterPro" id="IPR038765">
    <property type="entry name" value="Papain-like_cys_pep_sf"/>
</dbReference>
<dbReference type="Gene3D" id="3.10.620.30">
    <property type="match status" value="1"/>
</dbReference>
<dbReference type="Pfam" id="PF01841">
    <property type="entry name" value="Transglut_core"/>
    <property type="match status" value="1"/>
</dbReference>
<dbReference type="Proteomes" id="UP000033999">
    <property type="component" value="Unassembled WGS sequence"/>
</dbReference>
<evidence type="ECO:0000313" key="4">
    <source>
        <dbReference type="Proteomes" id="UP000033999"/>
    </source>
</evidence>
<dbReference type="EMBL" id="LCKX01000001">
    <property type="protein sequence ID" value="KKU08244.1"/>
    <property type="molecule type" value="Genomic_DNA"/>
</dbReference>
<gene>
    <name evidence="3" type="ORF">UX10_C0001G0003</name>
</gene>
<protein>
    <submittedName>
        <fullName evidence="3">Transglutaminase domain protein</fullName>
    </submittedName>
</protein>
<accession>A0A0G1MJ81</accession>
<sequence>MMHKMFLRARIIVPFVLAFLFIVEPPLSALAAEINVPTPPVSASEQPRAEVRVQKTDVVRQETPAPVPAQTPTESTSTEPSTPQAASAPSAAQELRVPSYMRMMRDLRAQKEDKETTPENKQRIAGDLKRFIQSEKDRLSKFDIPNARVRNYLASLESTHDSLDPTPKTLREKLGSLWDTAKGAVLGLFESSDDTKHSPLAVPIGEPRIPKQPAGFRTNDEKIEVKSFIPSGISVPVGQKVSRALQNIATITPAYADVTVPVLAEVQGNNEAPVNEEIKKIARDLHNNPVAIMNFVHNLVRYEPYYGAKKGAVGCLRETVCNDVDASSLTVSLMRAAGIPARYQKMFALFPVEQLQNLLSVDNTKAVYVELYLNKVPVHTIESANAGKSFEEADFSLEKQLAVEWTVPEIFYDYDERGGNIDNVMHLDSATTDQELQTAIAPYPKKQWLPVETLVKPMTHTKKEILADTAGFNSKTFWDGFLQYQGDFTVVEKYRSDLLSATGKNIDDYQSSVTFTKNTLSRLPVTLPYVRAIGAVNGVEVSPEKFAAVPDTRRLQVKISLRKSADNASVFEKTFFASEVNNKDIQLGYTGATEADNQVIDSYGGIAGTPSALVSLIPYADVPDDYAHYNGSAPVKIGDALVLQFMYTLNGATIYNDEKFSVAGNKEGIVMVFSRVQADPSQDSDSNILLHGETGLAREYLKRSEVESALIAGSLDYSSHIVVSRAVVTENRVLSIQNGVPTTFDFKGLSIDASVFINDYSNRGDYTNHRKDFRLLWGEALSHLEGRLFEDITGLESISTVKGLQYAYGKPADYTIHNITSANENEIDTLQFSTNTKTVMHADVQKGNMIVTPQKPVNKGNWTGVIYVSLDPEWTGTYAIGEQAMQNGGETTMYVASKEVPEVKIAFWNVDVVKEEIVNGIKKWIGYKFVFKDKPKDDLNLACSMLKKRYDVIQTQADWQEKFGPPCAERTEKGYAEAKKEGADEEEAQKQAPIYFGDVQHSFILTTEAIKYYNPSINNEYIGGWVMQSDVLKKVDDYIKQKKSLPQCDRNLSTCDSTWLADGEKLNASFSSIVGTYKQSACETDGWKNCGDHATIYYVPVPTAQNGSVFRAHSDILSKLNGDNDDLSVIKKLGFPLNDETQAADSDNIKDGFWQNFVNGHVYKYKSWGLTWTYYTYGEITKLHSANNGTGGELGFPDSDPKQGAYNNGKVFQKFENEKEIEWDTTLKSDAAKIVAYKKYRCEVYGGEKNLLKLSAIALEGILDTGANTITGVASMLWGAVKSIVNSIFHPVQTYEDVKDILNEVSKLNWEKVKDFLVATGDKVYAETADEINTSFKFGNGGCEARAEYLIGRMIGEVALIIFPASKLKFVSELRVMNKVEDLKVLKIMGEISEETAETLAGLARAGKYKGKPIFGFLTKYSEEAKWYKKPLDYDGFDLGLLAKDGYLKGDLDYGFYSIKKALSDKELFDLSQKGEEIIFVLKQDGTMIVAPRPVGYKLPHPILSNSEAVRSAGVMRFVNKGIVEIENASGHMYPTFESLGDVKSVIKGIDSSITVKIVEHIPK</sequence>
<evidence type="ECO:0000313" key="3">
    <source>
        <dbReference type="EMBL" id="KKU08244.1"/>
    </source>
</evidence>
<dbReference type="SUPFAM" id="SSF54001">
    <property type="entry name" value="Cysteine proteinases"/>
    <property type="match status" value="1"/>
</dbReference>
<reference evidence="3 4" key="1">
    <citation type="journal article" date="2015" name="Nature">
        <title>rRNA introns, odd ribosomes, and small enigmatic genomes across a large radiation of phyla.</title>
        <authorList>
            <person name="Brown C.T."/>
            <person name="Hug L.A."/>
            <person name="Thomas B.C."/>
            <person name="Sharon I."/>
            <person name="Castelle C.J."/>
            <person name="Singh A."/>
            <person name="Wilkins M.J."/>
            <person name="Williams K.H."/>
            <person name="Banfield J.F."/>
        </authorList>
    </citation>
    <scope>NUCLEOTIDE SEQUENCE [LARGE SCALE GENOMIC DNA]</scope>
</reference>
<feature type="compositionally biased region" description="Basic and acidic residues" evidence="1">
    <location>
        <begin position="47"/>
        <end position="60"/>
    </location>
</feature>
<evidence type="ECO:0000256" key="1">
    <source>
        <dbReference type="SAM" id="MobiDB-lite"/>
    </source>
</evidence>
<evidence type="ECO:0000259" key="2">
    <source>
        <dbReference type="Pfam" id="PF01841"/>
    </source>
</evidence>
<feature type="compositionally biased region" description="Low complexity" evidence="1">
    <location>
        <begin position="68"/>
        <end position="94"/>
    </location>
</feature>
<name>A0A0G1MJ81_9BACT</name>